<proteinExistence type="predicted"/>
<accession>A0ACC0WSL4</accession>
<sequence>MSRVSSYNLDQTNGHMCNAQFALLPRGCRLLQSKLSILHFEQQHIDFVGSIPPQHQVLTYVLQITATKATLSQE</sequence>
<organism evidence="1 2">
    <name type="scientific">Peronosclerospora sorghi</name>
    <dbReference type="NCBI Taxonomy" id="230839"/>
    <lineage>
        <taxon>Eukaryota</taxon>
        <taxon>Sar</taxon>
        <taxon>Stramenopiles</taxon>
        <taxon>Oomycota</taxon>
        <taxon>Peronosporomycetes</taxon>
        <taxon>Peronosporales</taxon>
        <taxon>Peronosporaceae</taxon>
        <taxon>Peronosclerospora</taxon>
    </lineage>
</organism>
<name>A0ACC0WSL4_9STRA</name>
<evidence type="ECO:0000313" key="2">
    <source>
        <dbReference type="Proteomes" id="UP001163321"/>
    </source>
</evidence>
<evidence type="ECO:0000313" key="1">
    <source>
        <dbReference type="EMBL" id="KAI9921281.1"/>
    </source>
</evidence>
<comment type="caution">
    <text evidence="1">The sequence shown here is derived from an EMBL/GenBank/DDBJ whole genome shotgun (WGS) entry which is preliminary data.</text>
</comment>
<gene>
    <name evidence="1" type="ORF">PsorP6_002346</name>
</gene>
<reference evidence="1 2" key="1">
    <citation type="journal article" date="2022" name="bioRxiv">
        <title>The genome of the oomycete Peronosclerospora sorghi, a cosmopolitan pathogen of maize and sorghum, is inflated with dispersed pseudogenes.</title>
        <authorList>
            <person name="Fletcher K."/>
            <person name="Martin F."/>
            <person name="Isakeit T."/>
            <person name="Cavanaugh K."/>
            <person name="Magill C."/>
            <person name="Michelmore R."/>
        </authorList>
    </citation>
    <scope>NUCLEOTIDE SEQUENCE [LARGE SCALE GENOMIC DNA]</scope>
    <source>
        <strain evidence="1">P6</strain>
    </source>
</reference>
<protein>
    <submittedName>
        <fullName evidence="1">Uncharacterized protein</fullName>
    </submittedName>
</protein>
<dbReference type="Proteomes" id="UP001163321">
    <property type="component" value="Chromosome 1"/>
</dbReference>
<dbReference type="EMBL" id="CM047580">
    <property type="protein sequence ID" value="KAI9921281.1"/>
    <property type="molecule type" value="Genomic_DNA"/>
</dbReference>
<keyword evidence="2" id="KW-1185">Reference proteome</keyword>